<feature type="domain" description="GGDEF" evidence="3">
    <location>
        <begin position="335"/>
        <end position="468"/>
    </location>
</feature>
<gene>
    <name evidence="4" type="ORF">GIW81_13050</name>
</gene>
<dbReference type="Pfam" id="PF05228">
    <property type="entry name" value="CHASE4"/>
    <property type="match status" value="1"/>
</dbReference>
<dbReference type="CDD" id="cd01948">
    <property type="entry name" value="EAL"/>
    <property type="match status" value="1"/>
</dbReference>
<evidence type="ECO:0000259" key="3">
    <source>
        <dbReference type="PROSITE" id="PS50887"/>
    </source>
</evidence>
<sequence length="732" mass="78719">MPKRTTAFVTFPIVALGAASILAVLISLLIGAREADDTALQRQRDTIEHAIDQHGLSLARELRVQTVWSEAFEQTRHKDTGWMRTFYGKYLSDLLGYDQIYVLAGNDAPVFGYAAAARADSDYGAIGAGLTDLLQAVRHPHLKPHYDVVVTDIAMPDGTVQHHVAVADARSIDGKPATVIVSTIVPDAGKPIATPDPPMLLVAVEDIDKGFTKRLGENFGFRELHWVATGTPAGDSSEAVKSDDGAPVGTLVWRKDQPGLQFIRHVAPGLGAALLLIGALTWFLVVWGKRKARQILQSEEHATTAARTDQLTDLPNRTGLHEEIAGLLEDRQRPVPVSLIMVDIDQFKAINDAFGAATGDAVLIGTAKRLRNLLPPGGIVARSDGDSFVMLAPRLTEAATSELASDIMTALAEPFDVGGASVIVAVSVGYAIGPRDGATGDELLRRAELAVDKAKGAITETAVAFAPEMDAEITYRHMLEMALRDAIAGGAIDVFYQPLVDVSGKRVLGVEALARWTDATLGPISPDIFIPLAEETGLIQSIGEHVLDRAIRDAKAWSGISVAVNVSASQIHHGDVVEVVRQALEASQFPAERLEIEITESVLLADEKRANEQMRGLQALGVKVALDDFGTGYSSLQYLRRFGFDKLKIDRSFLDGAGEPPESSVILASIIRLGQDLDLTIVAEGVETREQQRWLQAAGCDQLQGYLFSRPLPVAQMTEFIASRQIASAVAS</sequence>
<dbReference type="SUPFAM" id="SSF141868">
    <property type="entry name" value="EAL domain-like"/>
    <property type="match status" value="1"/>
</dbReference>
<keyword evidence="1" id="KW-1133">Transmembrane helix</keyword>
<dbReference type="InterPro" id="IPR000160">
    <property type="entry name" value="GGDEF_dom"/>
</dbReference>
<evidence type="ECO:0000256" key="1">
    <source>
        <dbReference type="SAM" id="Phobius"/>
    </source>
</evidence>
<dbReference type="NCBIfam" id="TIGR00254">
    <property type="entry name" value="GGDEF"/>
    <property type="match status" value="1"/>
</dbReference>
<dbReference type="PANTHER" id="PTHR44757">
    <property type="entry name" value="DIGUANYLATE CYCLASE DGCP"/>
    <property type="match status" value="1"/>
</dbReference>
<name>A0A6I3KMY3_9HYPH</name>
<dbReference type="Pfam" id="PF00990">
    <property type="entry name" value="GGDEF"/>
    <property type="match status" value="1"/>
</dbReference>
<dbReference type="InterPro" id="IPR035919">
    <property type="entry name" value="EAL_sf"/>
</dbReference>
<keyword evidence="1" id="KW-0812">Transmembrane</keyword>
<feature type="transmembrane region" description="Helical" evidence="1">
    <location>
        <begin position="7"/>
        <end position="32"/>
    </location>
</feature>
<dbReference type="InterPro" id="IPR052155">
    <property type="entry name" value="Biofilm_reg_signaling"/>
</dbReference>
<dbReference type="InterPro" id="IPR007892">
    <property type="entry name" value="CHASE4"/>
</dbReference>
<dbReference type="InterPro" id="IPR001633">
    <property type="entry name" value="EAL_dom"/>
</dbReference>
<feature type="domain" description="EAL" evidence="2">
    <location>
        <begin position="476"/>
        <end position="725"/>
    </location>
</feature>
<dbReference type="InterPro" id="IPR043128">
    <property type="entry name" value="Rev_trsase/Diguanyl_cyclase"/>
</dbReference>
<keyword evidence="1" id="KW-0472">Membrane</keyword>
<evidence type="ECO:0000259" key="2">
    <source>
        <dbReference type="PROSITE" id="PS50883"/>
    </source>
</evidence>
<feature type="transmembrane region" description="Helical" evidence="1">
    <location>
        <begin position="266"/>
        <end position="287"/>
    </location>
</feature>
<dbReference type="CDD" id="cd01949">
    <property type="entry name" value="GGDEF"/>
    <property type="match status" value="1"/>
</dbReference>
<evidence type="ECO:0000313" key="5">
    <source>
        <dbReference type="Proteomes" id="UP000440694"/>
    </source>
</evidence>
<dbReference type="Gene3D" id="3.30.70.270">
    <property type="match status" value="1"/>
</dbReference>
<dbReference type="PROSITE" id="PS50883">
    <property type="entry name" value="EAL"/>
    <property type="match status" value="1"/>
</dbReference>
<dbReference type="Proteomes" id="UP000440694">
    <property type="component" value="Unassembled WGS sequence"/>
</dbReference>
<dbReference type="InterPro" id="IPR029787">
    <property type="entry name" value="Nucleotide_cyclase"/>
</dbReference>
<comment type="caution">
    <text evidence="4">The sequence shown here is derived from an EMBL/GenBank/DDBJ whole genome shotgun (WGS) entry which is preliminary data.</text>
</comment>
<dbReference type="Pfam" id="PF00563">
    <property type="entry name" value="EAL"/>
    <property type="match status" value="1"/>
</dbReference>
<evidence type="ECO:0000313" key="4">
    <source>
        <dbReference type="EMBL" id="MTD95260.1"/>
    </source>
</evidence>
<dbReference type="Gene3D" id="3.20.20.450">
    <property type="entry name" value="EAL domain"/>
    <property type="match status" value="1"/>
</dbReference>
<dbReference type="AlphaFoldDB" id="A0A6I3KMY3"/>
<dbReference type="SUPFAM" id="SSF55073">
    <property type="entry name" value="Nucleotide cyclase"/>
    <property type="match status" value="1"/>
</dbReference>
<dbReference type="RefSeq" id="WP_154739823.1">
    <property type="nucleotide sequence ID" value="NZ_WMBQ01000002.1"/>
</dbReference>
<protein>
    <submittedName>
        <fullName evidence="4">EAL domain-containing protein</fullName>
    </submittedName>
</protein>
<dbReference type="SMART" id="SM00267">
    <property type="entry name" value="GGDEF"/>
    <property type="match status" value="1"/>
</dbReference>
<dbReference type="EMBL" id="WMBQ01000002">
    <property type="protein sequence ID" value="MTD95260.1"/>
    <property type="molecule type" value="Genomic_DNA"/>
</dbReference>
<organism evidence="4 5">
    <name type="scientific">Hyphomicrobium album</name>
    <dbReference type="NCBI Taxonomy" id="2665159"/>
    <lineage>
        <taxon>Bacteria</taxon>
        <taxon>Pseudomonadati</taxon>
        <taxon>Pseudomonadota</taxon>
        <taxon>Alphaproteobacteria</taxon>
        <taxon>Hyphomicrobiales</taxon>
        <taxon>Hyphomicrobiaceae</taxon>
        <taxon>Hyphomicrobium</taxon>
    </lineage>
</organism>
<accession>A0A6I3KMY3</accession>
<proteinExistence type="predicted"/>
<dbReference type="PROSITE" id="PS50887">
    <property type="entry name" value="GGDEF"/>
    <property type="match status" value="1"/>
</dbReference>
<keyword evidence="5" id="KW-1185">Reference proteome</keyword>
<dbReference type="SMART" id="SM00052">
    <property type="entry name" value="EAL"/>
    <property type="match status" value="1"/>
</dbReference>
<dbReference type="PANTHER" id="PTHR44757:SF2">
    <property type="entry name" value="BIOFILM ARCHITECTURE MAINTENANCE PROTEIN MBAA"/>
    <property type="match status" value="1"/>
</dbReference>
<reference evidence="4 5" key="1">
    <citation type="submission" date="2019-11" db="EMBL/GenBank/DDBJ databases">
        <title>Identification of a novel strain.</title>
        <authorList>
            <person name="Xu Q."/>
            <person name="Wang G."/>
        </authorList>
    </citation>
    <scope>NUCLEOTIDE SEQUENCE [LARGE SCALE GENOMIC DNA]</scope>
    <source>
        <strain evidence="5">xq</strain>
    </source>
</reference>